<dbReference type="InterPro" id="IPR002523">
    <property type="entry name" value="MgTranspt_CorA/ZnTranspt_ZntB"/>
</dbReference>
<reference evidence="7" key="1">
    <citation type="submission" date="2020-01" db="EMBL/GenBank/DDBJ databases">
        <authorList>
            <consortium name="DOE Joint Genome Institute"/>
            <person name="Haridas S."/>
            <person name="Albert R."/>
            <person name="Binder M."/>
            <person name="Bloem J."/>
            <person name="Labutti K."/>
            <person name="Salamov A."/>
            <person name="Andreopoulos B."/>
            <person name="Baker S.E."/>
            <person name="Barry K."/>
            <person name="Bills G."/>
            <person name="Bluhm B.H."/>
            <person name="Cannon C."/>
            <person name="Castanera R."/>
            <person name="Culley D.E."/>
            <person name="Daum C."/>
            <person name="Ezra D."/>
            <person name="Gonzalez J.B."/>
            <person name="Henrissat B."/>
            <person name="Kuo A."/>
            <person name="Liang C."/>
            <person name="Lipzen A."/>
            <person name="Lutzoni F."/>
            <person name="Magnuson J."/>
            <person name="Mondo S."/>
            <person name="Nolan M."/>
            <person name="Ohm R."/>
            <person name="Pangilinan J."/>
            <person name="Park H.-J."/>
            <person name="Ramirez L."/>
            <person name="Alfaro M."/>
            <person name="Sun H."/>
            <person name="Tritt A."/>
            <person name="Yoshinaga Y."/>
            <person name="Zwiers L.-H."/>
            <person name="Turgeon B.G."/>
            <person name="Goodwin S.B."/>
            <person name="Spatafora J.W."/>
            <person name="Crous P.W."/>
            <person name="Grigoriev I.V."/>
        </authorList>
    </citation>
    <scope>NUCLEOTIDE SEQUENCE</scope>
    <source>
        <strain evidence="7">CBS 342.82</strain>
    </source>
</reference>
<keyword evidence="6" id="KW-1185">Reference proteome</keyword>
<evidence type="ECO:0000256" key="2">
    <source>
        <dbReference type="ARBA" id="ARBA00022692"/>
    </source>
</evidence>
<evidence type="ECO:0000313" key="6">
    <source>
        <dbReference type="Proteomes" id="UP000504637"/>
    </source>
</evidence>
<evidence type="ECO:0000256" key="3">
    <source>
        <dbReference type="ARBA" id="ARBA00022989"/>
    </source>
</evidence>
<dbReference type="GO" id="GO:0016020">
    <property type="term" value="C:membrane"/>
    <property type="evidence" value="ECO:0007669"/>
    <property type="project" value="UniProtKB-SubCell"/>
</dbReference>
<dbReference type="Gene3D" id="1.20.58.340">
    <property type="entry name" value="Magnesium transport protein CorA, transmembrane region"/>
    <property type="match status" value="1"/>
</dbReference>
<dbReference type="OrthoDB" id="2830640at2759"/>
<gene>
    <name evidence="7" type="ORF">K489DRAFT_385310</name>
</gene>
<dbReference type="InterPro" id="IPR045863">
    <property type="entry name" value="CorA_TM1_TM2"/>
</dbReference>
<keyword evidence="4 5" id="KW-0472">Membrane</keyword>
<organism evidence="7">
    <name type="scientific">Dissoconium aciculare CBS 342.82</name>
    <dbReference type="NCBI Taxonomy" id="1314786"/>
    <lineage>
        <taxon>Eukaryota</taxon>
        <taxon>Fungi</taxon>
        <taxon>Dikarya</taxon>
        <taxon>Ascomycota</taxon>
        <taxon>Pezizomycotina</taxon>
        <taxon>Dothideomycetes</taxon>
        <taxon>Dothideomycetidae</taxon>
        <taxon>Mycosphaerellales</taxon>
        <taxon>Dissoconiaceae</taxon>
        <taxon>Dissoconium</taxon>
    </lineage>
</organism>
<protein>
    <recommendedName>
        <fullName evidence="8">Mg2+ transporter protein</fullName>
    </recommendedName>
</protein>
<dbReference type="AlphaFoldDB" id="A0A6J3LQ51"/>
<sequence length="495" mass="55897">MTSRSPPAKDTQQEWLVVDWSSDAATQSPDLVRRSSTSGVQETLALFETRDSEGLPQRPPILSSAGFKLCFLPDVATVAGDTRLVQTLTENFRVPSFFWESLGTEANGFFRGHREVMSLGGPPFYSTVSRFLIKSVDQVPNRLVDYHWQYAAFASCWSKAQNGDPVVVLLCFDMYREQSDGKPRGLARNIKHAFEQQQTSGNLSHIASCPLGIYSVLIATLLSEFDAELWGFKSPLRDFEKNRLNATNEDQDLGTRYGKMHELSRHIIHMSETIEVTAQTIEQIVVTHQRWSKREFVSSAPPSMAAVDQTEQGDRSSDEANIEEELLFDLTLFRNLKLRAKSFEKRLHNEIQLAFNWVAAQNSAIQQELLFAQQVSLNAGKSIRRTVEIASMTFLPATFLTGVFGMNMPTFTGDSWSDMSWELGGVLIALLAAIMVGILIIYLFGGDQDERQRKDGKVREEQINYQVAGELATRSSIRRRASKRWNRLAQHFMFS</sequence>
<name>A0A6J3LQ51_9PEZI</name>
<reference evidence="7" key="2">
    <citation type="submission" date="2020-04" db="EMBL/GenBank/DDBJ databases">
        <authorList>
            <consortium name="NCBI Genome Project"/>
        </authorList>
    </citation>
    <scope>NUCLEOTIDE SEQUENCE</scope>
    <source>
        <strain evidence="7">CBS 342.82</strain>
    </source>
</reference>
<dbReference type="Pfam" id="PF01544">
    <property type="entry name" value="CorA"/>
    <property type="match status" value="1"/>
</dbReference>
<feature type="transmembrane region" description="Helical" evidence="5">
    <location>
        <begin position="389"/>
        <end position="411"/>
    </location>
</feature>
<accession>A0A6J3LQ51</accession>
<keyword evidence="3 5" id="KW-1133">Transmembrane helix</keyword>
<evidence type="ECO:0000256" key="5">
    <source>
        <dbReference type="SAM" id="Phobius"/>
    </source>
</evidence>
<dbReference type="SUPFAM" id="SSF144083">
    <property type="entry name" value="Magnesium transport protein CorA, transmembrane region"/>
    <property type="match status" value="1"/>
</dbReference>
<dbReference type="GeneID" id="54363867"/>
<proteinExistence type="predicted"/>
<keyword evidence="2 5" id="KW-0812">Transmembrane</keyword>
<dbReference type="Proteomes" id="UP000504637">
    <property type="component" value="Unplaced"/>
</dbReference>
<evidence type="ECO:0000256" key="4">
    <source>
        <dbReference type="ARBA" id="ARBA00023136"/>
    </source>
</evidence>
<comment type="subcellular location">
    <subcellularLocation>
        <location evidence="1">Membrane</location>
        <topology evidence="1">Multi-pass membrane protein</topology>
    </subcellularLocation>
</comment>
<feature type="transmembrane region" description="Helical" evidence="5">
    <location>
        <begin position="423"/>
        <end position="444"/>
    </location>
</feature>
<dbReference type="GO" id="GO:0046873">
    <property type="term" value="F:metal ion transmembrane transporter activity"/>
    <property type="evidence" value="ECO:0007669"/>
    <property type="project" value="InterPro"/>
</dbReference>
<evidence type="ECO:0000313" key="7">
    <source>
        <dbReference type="RefSeq" id="XP_033455077.1"/>
    </source>
</evidence>
<dbReference type="RefSeq" id="XP_033455077.1">
    <property type="nucleotide sequence ID" value="XM_033606067.1"/>
</dbReference>
<reference evidence="7" key="3">
    <citation type="submission" date="2025-08" db="UniProtKB">
        <authorList>
            <consortium name="RefSeq"/>
        </authorList>
    </citation>
    <scope>IDENTIFICATION</scope>
    <source>
        <strain evidence="7">CBS 342.82</strain>
    </source>
</reference>
<evidence type="ECO:0000256" key="1">
    <source>
        <dbReference type="ARBA" id="ARBA00004141"/>
    </source>
</evidence>
<evidence type="ECO:0008006" key="8">
    <source>
        <dbReference type="Google" id="ProtNLM"/>
    </source>
</evidence>